<protein>
    <submittedName>
        <fullName evidence="1">Uncharacterized protein</fullName>
    </submittedName>
</protein>
<organism evidence="1">
    <name type="scientific">Melanopsichium pennsylvanicum 4</name>
    <dbReference type="NCBI Taxonomy" id="1398559"/>
    <lineage>
        <taxon>Eukaryota</taxon>
        <taxon>Fungi</taxon>
        <taxon>Dikarya</taxon>
        <taxon>Basidiomycota</taxon>
        <taxon>Ustilaginomycotina</taxon>
        <taxon>Ustilaginomycetes</taxon>
        <taxon>Ustilaginales</taxon>
        <taxon>Ustilaginaceae</taxon>
        <taxon>Melanopsichium</taxon>
    </lineage>
</organism>
<reference evidence="1" key="1">
    <citation type="journal article" date="2014" name="Genome Biol. Evol.">
        <title>Gene Loss Rather Than Gene Gain Is Associated with a Host Jump from Monocots to Dicots in the Smut Fungus Melanopsichium pennsylvanicum.</title>
        <authorList>
            <person name="Sharma R."/>
            <person name="Mishra B."/>
            <person name="Runge F."/>
            <person name="Thines M."/>
        </authorList>
    </citation>
    <scope>NUCLEOTIDE SEQUENCE</scope>
    <source>
        <strain evidence="1">4</strain>
    </source>
</reference>
<dbReference type="AlphaFoldDB" id="A0A077R2T7"/>
<dbReference type="EMBL" id="HG529571">
    <property type="protein sequence ID" value="CDI53216.1"/>
    <property type="molecule type" value="Genomic_DNA"/>
</dbReference>
<sequence length="160" mass="18095">MNSTKADMLAKPVHGDAEWTIGQLPTNNFDDTANPHQTVPWHDLVASHTVAPTQSNEWTQGLAAISQFYDANDNGMYQVRGTDYPPHQEQSFSDQLFDQRQILTILQDFLPRHQTSLTKQGLNLINCLLKIFLVSICSLQDKGMILRLRDRALLLDHPGK</sequence>
<name>A0A077R2T7_9BASI</name>
<proteinExistence type="predicted"/>
<accession>A0A077R2T7</accession>
<evidence type="ECO:0000313" key="1">
    <source>
        <dbReference type="EMBL" id="CDI53216.1"/>
    </source>
</evidence>